<keyword evidence="6" id="KW-0378">Hydrolase</keyword>
<dbReference type="GO" id="GO:0004252">
    <property type="term" value="F:serine-type endopeptidase activity"/>
    <property type="evidence" value="ECO:0007669"/>
    <property type="project" value="InterPro"/>
</dbReference>
<evidence type="ECO:0000256" key="7">
    <source>
        <dbReference type="ARBA" id="ARBA00022825"/>
    </source>
</evidence>
<feature type="domain" description="Subtilisin-like protease fibronectin type-III" evidence="10">
    <location>
        <begin position="454"/>
        <end position="552"/>
    </location>
</feature>
<reference evidence="11 12" key="1">
    <citation type="journal article" date="2020" name="Mol. Plant">
        <title>The Chromosome-Based Rubber Tree Genome Provides New Insights into Spurge Genome Evolution and Rubber Biosynthesis.</title>
        <authorList>
            <person name="Liu J."/>
            <person name="Shi C."/>
            <person name="Shi C.C."/>
            <person name="Li W."/>
            <person name="Zhang Q.J."/>
            <person name="Zhang Y."/>
            <person name="Li K."/>
            <person name="Lu H.F."/>
            <person name="Shi C."/>
            <person name="Zhu S.T."/>
            <person name="Xiao Z.Y."/>
            <person name="Nan H."/>
            <person name="Yue Y."/>
            <person name="Zhu X.G."/>
            <person name="Wu Y."/>
            <person name="Hong X.N."/>
            <person name="Fan G.Y."/>
            <person name="Tong Y."/>
            <person name="Zhang D."/>
            <person name="Mao C.L."/>
            <person name="Liu Y.L."/>
            <person name="Hao S.J."/>
            <person name="Liu W.Q."/>
            <person name="Lv M.Q."/>
            <person name="Zhang H.B."/>
            <person name="Liu Y."/>
            <person name="Hu-Tang G.R."/>
            <person name="Wang J.P."/>
            <person name="Wang J.H."/>
            <person name="Sun Y.H."/>
            <person name="Ni S.B."/>
            <person name="Chen W.B."/>
            <person name="Zhang X.C."/>
            <person name="Jiao Y.N."/>
            <person name="Eichler E.E."/>
            <person name="Li G.H."/>
            <person name="Liu X."/>
            <person name="Gao L.Z."/>
        </authorList>
    </citation>
    <scope>NUCLEOTIDE SEQUENCE [LARGE SCALE GENOMIC DNA]</scope>
    <source>
        <strain evidence="12">cv. GT1</strain>
        <tissue evidence="11">Leaf</tissue>
    </source>
</reference>
<dbReference type="SUPFAM" id="SSF52743">
    <property type="entry name" value="Subtilisin-like"/>
    <property type="match status" value="1"/>
</dbReference>
<keyword evidence="7" id="KW-0720">Serine protease</keyword>
<evidence type="ECO:0000259" key="9">
    <source>
        <dbReference type="Pfam" id="PF00082"/>
    </source>
</evidence>
<evidence type="ECO:0000256" key="3">
    <source>
        <dbReference type="ARBA" id="ARBA00022525"/>
    </source>
</evidence>
<comment type="caution">
    <text evidence="8">Lacks conserved residue(s) required for the propagation of feature annotation.</text>
</comment>
<dbReference type="Pfam" id="PF00082">
    <property type="entry name" value="Peptidase_S8"/>
    <property type="match status" value="1"/>
</dbReference>
<dbReference type="PRINTS" id="PR00723">
    <property type="entry name" value="SUBTILISIN"/>
</dbReference>
<evidence type="ECO:0000256" key="5">
    <source>
        <dbReference type="ARBA" id="ARBA00022729"/>
    </source>
</evidence>
<dbReference type="CDD" id="cd04852">
    <property type="entry name" value="Peptidases_S8_3"/>
    <property type="match status" value="1"/>
</dbReference>
<evidence type="ECO:0000313" key="12">
    <source>
        <dbReference type="Proteomes" id="UP000467840"/>
    </source>
</evidence>
<dbReference type="InterPro" id="IPR036852">
    <property type="entry name" value="Peptidase_S8/S53_dom_sf"/>
</dbReference>
<evidence type="ECO:0000259" key="10">
    <source>
        <dbReference type="Pfam" id="PF17766"/>
    </source>
</evidence>
<sequence length="556" mass="59922">MPPAPQRWKGQCENGTAFSPSNCNWKLIGARSFSKGLIAAGRNISTEIDYDSPRDFFGHGTHTSSTAAGNHVPGVSHFGYARGTASGVAPRAHIAMYKVLFTTDTLQSAASDVLAGMDQAIADGVDIMSLSLGFQQTPYFNDVIAIASLSAMEKGIVVVCATGNDGDFNATHNGALDHNNNDSKAYCHYDALVPGEVHGKVVLCDTNKETNVSKQKDELERVGAYAGILITDTSLLHSRDYTIPCLAIPTASGALVRDYVTGVTTPKVRSMEFITTKLGTTTAPQVAYFSSRGPDPISPNVLKPDILAPGVDVLAAIASNKPYMKMDGYDVVTDYALFSGTSMAAPHVAGVAALLKSVHPEWSPAAIRSAIMTTAYVTDQSGTILKDQQTGLPATPLDFGAGHLNPNKAMDPGLIYDLCFQDYIDFLCRLGYTEKQLSAIIRQSQWNCSQEQSDLNYPSFINIFNKESSPMMKKFSRVVTNVGNDRAVYNATLVIPPGMRVTVEPSSLSFTQKYQNQGYSVNLEIDTDAPTVVYGYLKWSDQHNHVVSSPLVAVKL</sequence>
<keyword evidence="5" id="KW-0732">Signal</keyword>
<dbReference type="Gene3D" id="3.50.30.30">
    <property type="match status" value="1"/>
</dbReference>
<proteinExistence type="inferred from homology"/>
<accession>A0A6A6NGT8</accession>
<evidence type="ECO:0000313" key="11">
    <source>
        <dbReference type="EMBL" id="KAF2324358.1"/>
    </source>
</evidence>
<evidence type="ECO:0000256" key="2">
    <source>
        <dbReference type="ARBA" id="ARBA00011073"/>
    </source>
</evidence>
<keyword evidence="4" id="KW-0645">Protease</keyword>
<evidence type="ECO:0000256" key="6">
    <source>
        <dbReference type="ARBA" id="ARBA00022801"/>
    </source>
</evidence>
<evidence type="ECO:0000256" key="4">
    <source>
        <dbReference type="ARBA" id="ARBA00022670"/>
    </source>
</evidence>
<name>A0A6A6NGT8_HEVBR</name>
<gene>
    <name evidence="11" type="ORF">GH714_012781</name>
</gene>
<dbReference type="AlphaFoldDB" id="A0A6A6NGT8"/>
<dbReference type="Proteomes" id="UP000467840">
    <property type="component" value="Chromosome 5"/>
</dbReference>
<evidence type="ECO:0000256" key="8">
    <source>
        <dbReference type="PROSITE-ProRule" id="PRU01240"/>
    </source>
</evidence>
<dbReference type="Gene3D" id="2.60.40.2310">
    <property type="match status" value="1"/>
</dbReference>
<dbReference type="PANTHER" id="PTHR10795">
    <property type="entry name" value="PROPROTEIN CONVERTASE SUBTILISIN/KEXIN"/>
    <property type="match status" value="1"/>
</dbReference>
<dbReference type="InterPro" id="IPR041469">
    <property type="entry name" value="Subtilisin-like_FN3"/>
</dbReference>
<dbReference type="InterPro" id="IPR015500">
    <property type="entry name" value="Peptidase_S8_subtilisin-rel"/>
</dbReference>
<dbReference type="EMBL" id="JAAGAX010000001">
    <property type="protein sequence ID" value="KAF2324358.1"/>
    <property type="molecule type" value="Genomic_DNA"/>
</dbReference>
<dbReference type="InterPro" id="IPR045051">
    <property type="entry name" value="SBT"/>
</dbReference>
<comment type="similarity">
    <text evidence="2 8">Belongs to the peptidase S8 family.</text>
</comment>
<dbReference type="Gene3D" id="3.40.50.200">
    <property type="entry name" value="Peptidase S8/S53 domain"/>
    <property type="match status" value="2"/>
</dbReference>
<dbReference type="InterPro" id="IPR000209">
    <property type="entry name" value="Peptidase_S8/S53_dom"/>
</dbReference>
<keyword evidence="3" id="KW-0964">Secreted</keyword>
<dbReference type="InterPro" id="IPR023828">
    <property type="entry name" value="Peptidase_S8_Ser-AS"/>
</dbReference>
<feature type="domain" description="Peptidase S8/S53" evidence="9">
    <location>
        <begin position="42"/>
        <end position="386"/>
    </location>
</feature>
<dbReference type="CDD" id="cd02120">
    <property type="entry name" value="PA_subtilisin_like"/>
    <property type="match status" value="1"/>
</dbReference>
<dbReference type="GO" id="GO:0005576">
    <property type="term" value="C:extracellular region"/>
    <property type="evidence" value="ECO:0007669"/>
    <property type="project" value="UniProtKB-SubCell"/>
</dbReference>
<keyword evidence="12" id="KW-1185">Reference proteome</keyword>
<evidence type="ECO:0000256" key="1">
    <source>
        <dbReference type="ARBA" id="ARBA00004613"/>
    </source>
</evidence>
<dbReference type="Pfam" id="PF17766">
    <property type="entry name" value="fn3_6"/>
    <property type="match status" value="1"/>
</dbReference>
<dbReference type="PROSITE" id="PS51892">
    <property type="entry name" value="SUBTILASE"/>
    <property type="match status" value="1"/>
</dbReference>
<dbReference type="PROSITE" id="PS00138">
    <property type="entry name" value="SUBTILASE_SER"/>
    <property type="match status" value="1"/>
</dbReference>
<dbReference type="InterPro" id="IPR034197">
    <property type="entry name" value="Peptidases_S8_3"/>
</dbReference>
<dbReference type="GO" id="GO:0006508">
    <property type="term" value="P:proteolysis"/>
    <property type="evidence" value="ECO:0007669"/>
    <property type="project" value="UniProtKB-KW"/>
</dbReference>
<evidence type="ECO:0008006" key="13">
    <source>
        <dbReference type="Google" id="ProtNLM"/>
    </source>
</evidence>
<organism evidence="11 12">
    <name type="scientific">Hevea brasiliensis</name>
    <name type="common">Para rubber tree</name>
    <name type="synonym">Siphonia brasiliensis</name>
    <dbReference type="NCBI Taxonomy" id="3981"/>
    <lineage>
        <taxon>Eukaryota</taxon>
        <taxon>Viridiplantae</taxon>
        <taxon>Streptophyta</taxon>
        <taxon>Embryophyta</taxon>
        <taxon>Tracheophyta</taxon>
        <taxon>Spermatophyta</taxon>
        <taxon>Magnoliopsida</taxon>
        <taxon>eudicotyledons</taxon>
        <taxon>Gunneridae</taxon>
        <taxon>Pentapetalae</taxon>
        <taxon>rosids</taxon>
        <taxon>fabids</taxon>
        <taxon>Malpighiales</taxon>
        <taxon>Euphorbiaceae</taxon>
        <taxon>Crotonoideae</taxon>
        <taxon>Micrandreae</taxon>
        <taxon>Hevea</taxon>
    </lineage>
</organism>
<protein>
    <recommendedName>
        <fullName evidence="13">Subtilisin-like protease fibronectin type-III domain-containing protein</fullName>
    </recommendedName>
</protein>
<comment type="caution">
    <text evidence="11">The sequence shown here is derived from an EMBL/GenBank/DDBJ whole genome shotgun (WGS) entry which is preliminary data.</text>
</comment>
<comment type="subcellular location">
    <subcellularLocation>
        <location evidence="1">Secreted</location>
    </subcellularLocation>
</comment>